<evidence type="ECO:0000313" key="2">
    <source>
        <dbReference type="Proteomes" id="UP000318017"/>
    </source>
</evidence>
<dbReference type="EMBL" id="CP036298">
    <property type="protein sequence ID" value="QDV27888.1"/>
    <property type="molecule type" value="Genomic_DNA"/>
</dbReference>
<reference evidence="1 2" key="1">
    <citation type="submission" date="2019-02" db="EMBL/GenBank/DDBJ databases">
        <title>Deep-cultivation of Planctomycetes and their phenomic and genomic characterization uncovers novel biology.</title>
        <authorList>
            <person name="Wiegand S."/>
            <person name="Jogler M."/>
            <person name="Boedeker C."/>
            <person name="Pinto D."/>
            <person name="Vollmers J."/>
            <person name="Rivas-Marin E."/>
            <person name="Kohn T."/>
            <person name="Peeters S.H."/>
            <person name="Heuer A."/>
            <person name="Rast P."/>
            <person name="Oberbeckmann S."/>
            <person name="Bunk B."/>
            <person name="Jeske O."/>
            <person name="Meyerdierks A."/>
            <person name="Storesund J.E."/>
            <person name="Kallscheuer N."/>
            <person name="Luecker S."/>
            <person name="Lage O.M."/>
            <person name="Pohl T."/>
            <person name="Merkel B.J."/>
            <person name="Hornburger P."/>
            <person name="Mueller R.-W."/>
            <person name="Bruemmer F."/>
            <person name="Labrenz M."/>
            <person name="Spormann A.M."/>
            <person name="Op den Camp H."/>
            <person name="Overmann J."/>
            <person name="Amann R."/>
            <person name="Jetten M.S.M."/>
            <person name="Mascher T."/>
            <person name="Medema M.H."/>
            <person name="Devos D.P."/>
            <person name="Kaster A.-K."/>
            <person name="Ovreas L."/>
            <person name="Rohde M."/>
            <person name="Galperin M.Y."/>
            <person name="Jogler C."/>
        </authorList>
    </citation>
    <scope>NUCLEOTIDE SEQUENCE [LARGE SCALE GENOMIC DNA]</scope>
    <source>
        <strain evidence="1 2">Q31a</strain>
    </source>
</reference>
<sequence length="116" mass="13075">MLVPSVIVDRKNRNPTRERGRLLVHQLTARARVVPRMLGRLSVYSSCRRSGLQWEHSMLVPSVIVDCKNRNPMRERGWLLVHQLTARTAWFLACLATCLSTLLADAAGCDGRSGYS</sequence>
<dbReference type="KEGG" id="ahel:Q31a_62810"/>
<gene>
    <name evidence="1" type="ORF">Q31a_62810</name>
</gene>
<dbReference type="AlphaFoldDB" id="A0A518GH49"/>
<keyword evidence="2" id="KW-1185">Reference proteome</keyword>
<dbReference type="Proteomes" id="UP000318017">
    <property type="component" value="Chromosome"/>
</dbReference>
<name>A0A518GH49_9BACT</name>
<evidence type="ECO:0000313" key="1">
    <source>
        <dbReference type="EMBL" id="QDV27888.1"/>
    </source>
</evidence>
<proteinExistence type="predicted"/>
<protein>
    <submittedName>
        <fullName evidence="1">Uncharacterized protein</fullName>
    </submittedName>
</protein>
<organism evidence="1 2">
    <name type="scientific">Aureliella helgolandensis</name>
    <dbReference type="NCBI Taxonomy" id="2527968"/>
    <lineage>
        <taxon>Bacteria</taxon>
        <taxon>Pseudomonadati</taxon>
        <taxon>Planctomycetota</taxon>
        <taxon>Planctomycetia</taxon>
        <taxon>Pirellulales</taxon>
        <taxon>Pirellulaceae</taxon>
        <taxon>Aureliella</taxon>
    </lineage>
</organism>
<accession>A0A518GH49</accession>